<evidence type="ECO:0000313" key="7">
    <source>
        <dbReference type="WBParaSite" id="SBAD_0000497701-mRNA-1"/>
    </source>
</evidence>
<dbReference type="Gene3D" id="1.25.40.10">
    <property type="entry name" value="Tetratricopeptide repeat domain"/>
    <property type="match status" value="1"/>
</dbReference>
<dbReference type="PANTHER" id="PTHR16193">
    <property type="entry name" value="TETRATRICOPEPTIDE REPEAT PROTEIN 27"/>
    <property type="match status" value="1"/>
</dbReference>
<dbReference type="PANTHER" id="PTHR16193:SF0">
    <property type="entry name" value="TETRATRICOPEPTIDE REPEAT PROTEIN 27"/>
    <property type="match status" value="1"/>
</dbReference>
<dbReference type="InterPro" id="IPR011990">
    <property type="entry name" value="TPR-like_helical_dom_sf"/>
</dbReference>
<evidence type="ECO:0000313" key="6">
    <source>
        <dbReference type="Proteomes" id="UP000270296"/>
    </source>
</evidence>
<dbReference type="WBParaSite" id="SBAD_0000497701-mRNA-1">
    <property type="protein sequence ID" value="SBAD_0000497701-mRNA-1"/>
    <property type="gene ID" value="SBAD_0000497701"/>
</dbReference>
<evidence type="ECO:0000256" key="4">
    <source>
        <dbReference type="PROSITE-ProRule" id="PRU00339"/>
    </source>
</evidence>
<dbReference type="Pfam" id="PF13181">
    <property type="entry name" value="TPR_8"/>
    <property type="match status" value="1"/>
</dbReference>
<evidence type="ECO:0000256" key="3">
    <source>
        <dbReference type="ARBA" id="ARBA00024020"/>
    </source>
</evidence>
<feature type="repeat" description="TPR" evidence="4">
    <location>
        <begin position="525"/>
        <end position="558"/>
    </location>
</feature>
<keyword evidence="6" id="KW-1185">Reference proteome</keyword>
<dbReference type="AlphaFoldDB" id="A0A183IMD5"/>
<feature type="repeat" description="TPR" evidence="4">
    <location>
        <begin position="491"/>
        <end position="524"/>
    </location>
</feature>
<evidence type="ECO:0000313" key="5">
    <source>
        <dbReference type="EMBL" id="VDP05387.1"/>
    </source>
</evidence>
<dbReference type="SMART" id="SM00028">
    <property type="entry name" value="TPR"/>
    <property type="match status" value="3"/>
</dbReference>
<reference evidence="5 6" key="2">
    <citation type="submission" date="2018-11" db="EMBL/GenBank/DDBJ databases">
        <authorList>
            <consortium name="Pathogen Informatics"/>
        </authorList>
    </citation>
    <scope>NUCLEOTIDE SEQUENCE [LARGE SCALE GENOMIC DNA]</scope>
</reference>
<evidence type="ECO:0000256" key="2">
    <source>
        <dbReference type="ARBA" id="ARBA00022803"/>
    </source>
</evidence>
<dbReference type="InterPro" id="IPR019734">
    <property type="entry name" value="TPR_rpt"/>
</dbReference>
<dbReference type="Pfam" id="PF13432">
    <property type="entry name" value="TPR_16"/>
    <property type="match status" value="1"/>
</dbReference>
<dbReference type="InterPro" id="IPR044244">
    <property type="entry name" value="TTC27/Emw1"/>
</dbReference>
<dbReference type="EMBL" id="UZAM01008540">
    <property type="protein sequence ID" value="VDP05387.1"/>
    <property type="molecule type" value="Genomic_DNA"/>
</dbReference>
<protein>
    <submittedName>
        <fullName evidence="7">TPR_REGION domain-containing protein</fullName>
    </submittedName>
</protein>
<feature type="repeat" description="TPR" evidence="4">
    <location>
        <begin position="457"/>
        <end position="490"/>
    </location>
</feature>
<accession>A0A183IMD5</accession>
<dbReference type="PROSITE" id="PS50005">
    <property type="entry name" value="TPR"/>
    <property type="match status" value="3"/>
</dbReference>
<keyword evidence="2 4" id="KW-0802">TPR repeat</keyword>
<dbReference type="SUPFAM" id="SSF48452">
    <property type="entry name" value="TPR-like"/>
    <property type="match status" value="2"/>
</dbReference>
<reference evidence="7" key="1">
    <citation type="submission" date="2016-06" db="UniProtKB">
        <authorList>
            <consortium name="WormBaseParasite"/>
        </authorList>
    </citation>
    <scope>IDENTIFICATION</scope>
</reference>
<dbReference type="Proteomes" id="UP000270296">
    <property type="component" value="Unassembled WGS sequence"/>
</dbReference>
<name>A0A183IMD5_9BILA</name>
<sequence>MSLNQELDVLWNAVCAFPSSLLSWLQSCTDVGQVRRGVDEGLSGEYGPNGEPMLDWFHCGICCLDCFVRLNFVGPVGDVPWLPAFSIDEAFDRSIIDGDLSCDSDSAFDLCRRPFLLLFAKWILVDKFNLLSSRFRTSIWWAIRTLWIWQKLFEDVKVPLRKATLEVLENESRVCELLQSLPTELQSCFWTELSYVYSFWYDQKSASEALSRSLNLCGVEIRTKGVLGLRTKFQSKQVAQLTLDIKSSTTVQHIRPNKENELVPLNLSLDDDTLLSEVKYLSNGLDSSQASVYLQLILLARFNDIRKFNPKTYLLLLRQPKNYVIQFMALYFRCQLESVRRRKVERALKQMEELINGFSAEEPPFQSRSVFMYSVNLPPIWTQKRLLADLLFVLGCTREAMENYHRLNDWENTVKCYKAMGMLEKAEDLIRDQLRLRQTPLLLCYLGDVTSNPACYEQAWQLSGNRFARAGQFEQAVVAFQKSLELQPLQMKAWYHMGYCALQLKDYASAANAYQHCTSIEPDNFEAWNNLAASYVELKQYERAFMILNEALKHDYENWKVWDNFVLVAVSSNHLQEAIDGIHRLLDLHGKYTDYKVLGCFVRPDDDHLWRLYAELCDPESDGSSENNTESLEKYLHLRQKAYHMSMRQNSWVENETGLRTVINDVTKLAEAQLKLADRVEESKAKQLKNNARLNLNTVLKRIHGDVQSKLPDDLQQSLLRLEVVQRVS</sequence>
<organism evidence="7">
    <name type="scientific">Soboliphyme baturini</name>
    <dbReference type="NCBI Taxonomy" id="241478"/>
    <lineage>
        <taxon>Eukaryota</taxon>
        <taxon>Metazoa</taxon>
        <taxon>Ecdysozoa</taxon>
        <taxon>Nematoda</taxon>
        <taxon>Enoplea</taxon>
        <taxon>Dorylaimia</taxon>
        <taxon>Dioctophymatida</taxon>
        <taxon>Dioctophymatoidea</taxon>
        <taxon>Soboliphymatidae</taxon>
        <taxon>Soboliphyme</taxon>
    </lineage>
</organism>
<proteinExistence type="inferred from homology"/>
<comment type="similarity">
    <text evidence="3">Belongs to the TTC27 family.</text>
</comment>
<evidence type="ECO:0000256" key="1">
    <source>
        <dbReference type="ARBA" id="ARBA00022737"/>
    </source>
</evidence>
<dbReference type="OrthoDB" id="1936594at2759"/>
<gene>
    <name evidence="5" type="ORF">SBAD_LOCUS4781</name>
</gene>
<keyword evidence="1" id="KW-0677">Repeat</keyword>